<evidence type="ECO:0000313" key="2">
    <source>
        <dbReference type="Proteomes" id="UP000255382"/>
    </source>
</evidence>
<reference evidence="1 2" key="1">
    <citation type="submission" date="2018-06" db="EMBL/GenBank/DDBJ databases">
        <authorList>
            <consortium name="Pathogen Informatics"/>
            <person name="Doyle S."/>
        </authorList>
    </citation>
    <scope>NUCLEOTIDE SEQUENCE [LARGE SCALE GENOMIC DNA]</scope>
    <source>
        <strain evidence="1 2">NCTC5050</strain>
    </source>
</reference>
<evidence type="ECO:0000313" key="1">
    <source>
        <dbReference type="EMBL" id="STV34254.1"/>
    </source>
</evidence>
<dbReference type="Proteomes" id="UP000255382">
    <property type="component" value="Unassembled WGS sequence"/>
</dbReference>
<organism evidence="1 2">
    <name type="scientific">Klebsiella pneumoniae subsp. ozaenae</name>
    <dbReference type="NCBI Taxonomy" id="574"/>
    <lineage>
        <taxon>Bacteria</taxon>
        <taxon>Pseudomonadati</taxon>
        <taxon>Pseudomonadota</taxon>
        <taxon>Gammaproteobacteria</taxon>
        <taxon>Enterobacterales</taxon>
        <taxon>Enterobacteriaceae</taxon>
        <taxon>Klebsiella/Raoultella group</taxon>
        <taxon>Klebsiella</taxon>
        <taxon>Klebsiella pneumoniae complex</taxon>
    </lineage>
</organism>
<gene>
    <name evidence="1" type="ORF">NCTC5050_04718</name>
</gene>
<accession>A0A378BAV6</accession>
<sequence>MHTFFERVDIFLGQGVVEVYVIVETIIDNRTDSHFGVGPQLFDGMA</sequence>
<proteinExistence type="predicted"/>
<dbReference type="AlphaFoldDB" id="A0A378BAV6"/>
<keyword evidence="2" id="KW-1185">Reference proteome</keyword>
<protein>
    <submittedName>
        <fullName evidence="1">Uncharacterized protein</fullName>
    </submittedName>
</protein>
<dbReference type="EMBL" id="UGLZ01000005">
    <property type="protein sequence ID" value="STV34254.1"/>
    <property type="molecule type" value="Genomic_DNA"/>
</dbReference>
<dbReference type="AntiFam" id="ANF00209">
    <property type="entry name" value="Shadow ORF (opposite thrS)"/>
</dbReference>
<name>A0A378BAV6_KLEPO</name>